<accession>A0A6A6E1Q4</accession>
<dbReference type="AlphaFoldDB" id="A0A6A6E1Q4"/>
<protein>
    <submittedName>
        <fullName evidence="2">Uncharacterized protein</fullName>
    </submittedName>
</protein>
<evidence type="ECO:0000256" key="1">
    <source>
        <dbReference type="SAM" id="MobiDB-lite"/>
    </source>
</evidence>
<evidence type="ECO:0000313" key="3">
    <source>
        <dbReference type="Proteomes" id="UP000800200"/>
    </source>
</evidence>
<dbReference type="Proteomes" id="UP000800200">
    <property type="component" value="Unassembled WGS sequence"/>
</dbReference>
<dbReference type="EMBL" id="ML994632">
    <property type="protein sequence ID" value="KAF2185724.1"/>
    <property type="molecule type" value="Genomic_DNA"/>
</dbReference>
<name>A0A6A6E1Q4_9PEZI</name>
<sequence>MTAPSPSEFLTFYRRITTHPSLRQSVLSGRSISSIHPVEQPYSRQFCLSAQYRKQNLSTDDSVKTDKYPDDEHATKKKDDLDPQSANTKAGINAKKNDTGGSATEQRDSAGGKAKAKKSHPEAPDVAIGMQDERGGWGH</sequence>
<evidence type="ECO:0000313" key="2">
    <source>
        <dbReference type="EMBL" id="KAF2185724.1"/>
    </source>
</evidence>
<reference evidence="2" key="1">
    <citation type="journal article" date="2020" name="Stud. Mycol.">
        <title>101 Dothideomycetes genomes: a test case for predicting lifestyles and emergence of pathogens.</title>
        <authorList>
            <person name="Haridas S."/>
            <person name="Albert R."/>
            <person name="Binder M."/>
            <person name="Bloem J."/>
            <person name="Labutti K."/>
            <person name="Salamov A."/>
            <person name="Andreopoulos B."/>
            <person name="Baker S."/>
            <person name="Barry K."/>
            <person name="Bills G."/>
            <person name="Bluhm B."/>
            <person name="Cannon C."/>
            <person name="Castanera R."/>
            <person name="Culley D."/>
            <person name="Daum C."/>
            <person name="Ezra D."/>
            <person name="Gonzalez J."/>
            <person name="Henrissat B."/>
            <person name="Kuo A."/>
            <person name="Liang C."/>
            <person name="Lipzen A."/>
            <person name="Lutzoni F."/>
            <person name="Magnuson J."/>
            <person name="Mondo S."/>
            <person name="Nolan M."/>
            <person name="Ohm R."/>
            <person name="Pangilinan J."/>
            <person name="Park H.-J."/>
            <person name="Ramirez L."/>
            <person name="Alfaro M."/>
            <person name="Sun H."/>
            <person name="Tritt A."/>
            <person name="Yoshinaga Y."/>
            <person name="Zwiers L.-H."/>
            <person name="Turgeon B."/>
            <person name="Goodwin S."/>
            <person name="Spatafora J."/>
            <person name="Crous P."/>
            <person name="Grigoriev I."/>
        </authorList>
    </citation>
    <scope>NUCLEOTIDE SEQUENCE</scope>
    <source>
        <strain evidence="2">CBS 207.26</strain>
    </source>
</reference>
<feature type="compositionally biased region" description="Basic and acidic residues" evidence="1">
    <location>
        <begin position="61"/>
        <end position="81"/>
    </location>
</feature>
<dbReference type="OrthoDB" id="3945172at2759"/>
<proteinExistence type="predicted"/>
<feature type="region of interest" description="Disordered" evidence="1">
    <location>
        <begin position="53"/>
        <end position="139"/>
    </location>
</feature>
<keyword evidence="3" id="KW-1185">Reference proteome</keyword>
<gene>
    <name evidence="2" type="ORF">K469DRAFT_664684</name>
</gene>
<organism evidence="2 3">
    <name type="scientific">Zopfia rhizophila CBS 207.26</name>
    <dbReference type="NCBI Taxonomy" id="1314779"/>
    <lineage>
        <taxon>Eukaryota</taxon>
        <taxon>Fungi</taxon>
        <taxon>Dikarya</taxon>
        <taxon>Ascomycota</taxon>
        <taxon>Pezizomycotina</taxon>
        <taxon>Dothideomycetes</taxon>
        <taxon>Dothideomycetes incertae sedis</taxon>
        <taxon>Zopfiaceae</taxon>
        <taxon>Zopfia</taxon>
    </lineage>
</organism>